<dbReference type="Proteomes" id="UP000282311">
    <property type="component" value="Unassembled WGS sequence"/>
</dbReference>
<feature type="domain" description="Non-reducing end beta-L-arabinofuranosidase-like GH127 catalytic" evidence="1">
    <location>
        <begin position="13"/>
        <end position="428"/>
    </location>
</feature>
<feature type="domain" description="Non-reducing end beta-L-arabinofuranosidase-like GH127 middle" evidence="2">
    <location>
        <begin position="439"/>
        <end position="536"/>
    </location>
</feature>
<dbReference type="Pfam" id="PF20736">
    <property type="entry name" value="Glyco_hydro127M"/>
    <property type="match status" value="1"/>
</dbReference>
<dbReference type="PANTHER" id="PTHR43465:SF2">
    <property type="entry name" value="DUF1680 DOMAIN PROTEIN (AFU_ORTHOLOGUE AFUA_1G08910)"/>
    <property type="match status" value="1"/>
</dbReference>
<dbReference type="OrthoDB" id="9757939at2"/>
<dbReference type="InterPro" id="IPR008928">
    <property type="entry name" value="6-hairpin_glycosidase_sf"/>
</dbReference>
<dbReference type="GO" id="GO:0016787">
    <property type="term" value="F:hydrolase activity"/>
    <property type="evidence" value="ECO:0007669"/>
    <property type="project" value="UniProtKB-KW"/>
</dbReference>
<name>A0A3B0CMZ7_9BACL</name>
<dbReference type="SUPFAM" id="SSF48208">
    <property type="entry name" value="Six-hairpin glycosidases"/>
    <property type="match status" value="1"/>
</dbReference>
<feature type="domain" description="Non-reducing end beta-L-arabinofuranosidase-like GH127 C-terminal" evidence="3">
    <location>
        <begin position="541"/>
        <end position="651"/>
    </location>
</feature>
<dbReference type="InterPro" id="IPR049046">
    <property type="entry name" value="Beta-AFase-like_GH127_middle"/>
</dbReference>
<keyword evidence="4" id="KW-0378">Hydrolase</keyword>
<dbReference type="PANTHER" id="PTHR43465">
    <property type="entry name" value="DUF1680 DOMAIN PROTEIN (AFU_ORTHOLOGUE AFUA_1G08910)"/>
    <property type="match status" value="1"/>
</dbReference>
<comment type="caution">
    <text evidence="4">The sequence shown here is derived from an EMBL/GenBank/DDBJ whole genome shotgun (WGS) entry which is preliminary data.</text>
</comment>
<dbReference type="AlphaFoldDB" id="A0A3B0CMZ7"/>
<dbReference type="Gene3D" id="1.50.10.10">
    <property type="match status" value="1"/>
</dbReference>
<evidence type="ECO:0000259" key="2">
    <source>
        <dbReference type="Pfam" id="PF20736"/>
    </source>
</evidence>
<dbReference type="Pfam" id="PF20737">
    <property type="entry name" value="Glyco_hydro127C"/>
    <property type="match status" value="1"/>
</dbReference>
<keyword evidence="5" id="KW-1185">Reference proteome</keyword>
<dbReference type="GO" id="GO:0005975">
    <property type="term" value="P:carbohydrate metabolic process"/>
    <property type="evidence" value="ECO:0007669"/>
    <property type="project" value="InterPro"/>
</dbReference>
<protein>
    <submittedName>
        <fullName evidence="4">Glycoside hydrolase family 127 protein</fullName>
    </submittedName>
</protein>
<evidence type="ECO:0000259" key="3">
    <source>
        <dbReference type="Pfam" id="PF20737"/>
    </source>
</evidence>
<dbReference type="EMBL" id="RBAH01000002">
    <property type="protein sequence ID" value="RKN86330.1"/>
    <property type="molecule type" value="Genomic_DNA"/>
</dbReference>
<reference evidence="4 5" key="1">
    <citation type="journal article" date="2007" name="Int. J. Syst. Evol. Microbiol.">
        <title>Paenibacillus ginsengarvi sp. nov., isolated from soil from ginseng cultivation.</title>
        <authorList>
            <person name="Yoon M.H."/>
            <person name="Ten L.N."/>
            <person name="Im W.T."/>
        </authorList>
    </citation>
    <scope>NUCLEOTIDE SEQUENCE [LARGE SCALE GENOMIC DNA]</scope>
    <source>
        <strain evidence="4 5">KCTC 13059</strain>
    </source>
</reference>
<evidence type="ECO:0000313" key="5">
    <source>
        <dbReference type="Proteomes" id="UP000282311"/>
    </source>
</evidence>
<dbReference type="InterPro" id="IPR012341">
    <property type="entry name" value="6hp_glycosidase-like_sf"/>
</dbReference>
<dbReference type="RefSeq" id="WP_120746021.1">
    <property type="nucleotide sequence ID" value="NZ_RBAH01000002.1"/>
</dbReference>
<dbReference type="Pfam" id="PF07944">
    <property type="entry name" value="Beta-AFase-like_GH127_cat"/>
    <property type="match status" value="1"/>
</dbReference>
<sequence length="653" mass="74253">MTASRTDRVPLRNIKVNDRFWKRYADLVRETVIPYQWEALNDRIPGATPSYALHNFRLAAKQTEGEYRGHFFMDSDLAKWLEASSHSLATHPDPVLESHVEETVDLILKSQWEDGYVNTYFTMKEPAKRWTNLLDYHELYTAGHLFEAAVAYYEATGKRAFLDAMRKFADHIDSIFGTEPGKTKGYCGHQEIELALIKLYETTGDEKYARLSSMFIEQRGREPNFFIEEWEKREQSALWGRGTSRKPVLHYQQSHLPVREQKVAVGHAVRAVYMYAAMADLARLGEDESLSEACRTLWDNITTKQMYITGGIGSTHHGEAFTINFDLPNDTAYAETCASIGLIFFAERMLRLEARSEYANVMEKALYNVVLGSMSLDGMHYFYVNPLEVWPEACRHNPGKHHVKTERQKWFGCACCPPNVARLLSSLGQYIYSVNNRILYTHLYIGSETTISVEDEPVVIKQQSGLPWNGSVSLQVQIAEPKRFTLALRIPDWCFGKASFMLNGQSFEHEGSMTNGYMLVEREWADGDILEADFAMEPVWMLAHPNIRADSGKVALQRGPLVYCLEEADNGPALCSISVSPDRPLQARFEDDFLGGAVVITAEGRKDDAADWSGPEAYLPARKMSRPFTLRAVPYFLWGNRGAGEMTVWIRGE</sequence>
<organism evidence="4 5">
    <name type="scientific">Paenibacillus ginsengarvi</name>
    <dbReference type="NCBI Taxonomy" id="400777"/>
    <lineage>
        <taxon>Bacteria</taxon>
        <taxon>Bacillati</taxon>
        <taxon>Bacillota</taxon>
        <taxon>Bacilli</taxon>
        <taxon>Bacillales</taxon>
        <taxon>Paenibacillaceae</taxon>
        <taxon>Paenibacillus</taxon>
    </lineage>
</organism>
<accession>A0A3B0CMZ7</accession>
<evidence type="ECO:0000259" key="1">
    <source>
        <dbReference type="Pfam" id="PF07944"/>
    </source>
</evidence>
<dbReference type="InterPro" id="IPR012878">
    <property type="entry name" value="Beta-AFase-like_GH127_cat"/>
</dbReference>
<evidence type="ECO:0000313" key="4">
    <source>
        <dbReference type="EMBL" id="RKN86330.1"/>
    </source>
</evidence>
<proteinExistence type="predicted"/>
<gene>
    <name evidence="4" type="ORF">D7M11_04780</name>
</gene>
<dbReference type="InterPro" id="IPR049174">
    <property type="entry name" value="Beta-AFase-like"/>
</dbReference>
<dbReference type="InterPro" id="IPR049049">
    <property type="entry name" value="Beta-AFase-like_GH127_C"/>
</dbReference>